<dbReference type="NCBIfam" id="TIGR02150">
    <property type="entry name" value="IPP_isom_1"/>
    <property type="match status" value="1"/>
</dbReference>
<feature type="binding site" evidence="10">
    <location>
        <position position="89"/>
    </location>
    <ligand>
        <name>Mg(2+)</name>
        <dbReference type="ChEBI" id="CHEBI:18420"/>
    </ligand>
</feature>
<dbReference type="NCBIfam" id="NF002995">
    <property type="entry name" value="PRK03759.1"/>
    <property type="match status" value="1"/>
</dbReference>
<keyword evidence="6 10" id="KW-0460">Magnesium</keyword>
<organism evidence="12 13">
    <name type="scientific">Vibrio zhugei</name>
    <dbReference type="NCBI Taxonomy" id="2479546"/>
    <lineage>
        <taxon>Bacteria</taxon>
        <taxon>Pseudomonadati</taxon>
        <taxon>Pseudomonadota</taxon>
        <taxon>Gammaproteobacteria</taxon>
        <taxon>Vibrionales</taxon>
        <taxon>Vibrionaceae</taxon>
        <taxon>Vibrio</taxon>
    </lineage>
</organism>
<dbReference type="InterPro" id="IPR000086">
    <property type="entry name" value="NUDIX_hydrolase_dom"/>
</dbReference>
<sequence length="183" mass="20572">MTSSTEHVVLLNNDFQPMGTADKATIHNENTPLHLAFSCYLWNTRGQVLVTRRSLDKIAWPGVWTNSFCGHPLPNEEFSDAVQRRAQYELGATATDIQCICPDFQYLARDDNGIVENEFCPVFQARLTSPLAPRASEVADYAWVDFDDLLVSVQNTPFAFSPWMCEQLANSGLVTHIKQGFRA</sequence>
<feature type="active site" evidence="10">
    <location>
        <position position="118"/>
    </location>
</feature>
<dbReference type="PIRSF" id="PIRSF018427">
    <property type="entry name" value="Isopntndiph_ism"/>
    <property type="match status" value="1"/>
</dbReference>
<evidence type="ECO:0000256" key="10">
    <source>
        <dbReference type="HAMAP-Rule" id="MF_00202"/>
    </source>
</evidence>
<evidence type="ECO:0000256" key="7">
    <source>
        <dbReference type="ARBA" id="ARBA00023211"/>
    </source>
</evidence>
<reference evidence="13" key="1">
    <citation type="journal article" date="2019" name="Int. J. Syst. Evol. Microbiol.">
        <title>The Global Catalogue of Microorganisms (GCM) 10K type strain sequencing project: providing services to taxonomists for standard genome sequencing and annotation.</title>
        <authorList>
            <consortium name="The Broad Institute Genomics Platform"/>
            <consortium name="The Broad Institute Genome Sequencing Center for Infectious Disease"/>
            <person name="Wu L."/>
            <person name="Ma J."/>
        </authorList>
    </citation>
    <scope>NUCLEOTIDE SEQUENCE [LARGE SCALE GENOMIC DNA]</scope>
    <source>
        <strain evidence="13">KCTC 62784</strain>
    </source>
</reference>
<evidence type="ECO:0000256" key="4">
    <source>
        <dbReference type="ARBA" id="ARBA00022490"/>
    </source>
</evidence>
<comment type="cofactor">
    <cofactor evidence="10">
        <name>Mn(2+)</name>
        <dbReference type="ChEBI" id="CHEBI:29035"/>
    </cofactor>
    <text evidence="10">Binds 1 Mn(2+) ion per subunit.</text>
</comment>
<feature type="binding site" evidence="10">
    <location>
        <position position="34"/>
    </location>
    <ligand>
        <name>Mn(2+)</name>
        <dbReference type="ChEBI" id="CHEBI:29035"/>
    </ligand>
</feature>
<dbReference type="Pfam" id="PF00293">
    <property type="entry name" value="NUDIX"/>
    <property type="match status" value="1"/>
</dbReference>
<evidence type="ECO:0000256" key="5">
    <source>
        <dbReference type="ARBA" id="ARBA00022723"/>
    </source>
</evidence>
<dbReference type="InterPro" id="IPR056375">
    <property type="entry name" value="Idi_bact"/>
</dbReference>
<dbReference type="InterPro" id="IPR015797">
    <property type="entry name" value="NUDIX_hydrolase-like_dom_sf"/>
</dbReference>
<comment type="function">
    <text evidence="10">Catalyzes the 1,3-allylic rearrangement of the homoallylic substrate isopentenyl (IPP) to its highly electrophilic allylic isomer, dimethylallyl diphosphate (DMAPP).</text>
</comment>
<evidence type="ECO:0000313" key="13">
    <source>
        <dbReference type="Proteomes" id="UP001595384"/>
    </source>
</evidence>
<keyword evidence="13" id="KW-1185">Reference proteome</keyword>
<evidence type="ECO:0000256" key="1">
    <source>
        <dbReference type="ARBA" id="ARBA00004826"/>
    </source>
</evidence>
<keyword evidence="4 10" id="KW-0963">Cytoplasm</keyword>
<comment type="cofactor">
    <cofactor evidence="10">
        <name>Mg(2+)</name>
        <dbReference type="ChEBI" id="CHEBI:18420"/>
    </cofactor>
    <text evidence="10">Binds 1 Mg(2+) ion per subunit. The magnesium ion binds only when substrate is bound.</text>
</comment>
<proteinExistence type="inferred from homology"/>
<comment type="pathway">
    <text evidence="1 10">Isoprenoid biosynthesis; dimethylallyl diphosphate biosynthesis; dimethylallyl diphosphate from isopentenyl diphosphate: step 1/1.</text>
</comment>
<dbReference type="SUPFAM" id="SSF55811">
    <property type="entry name" value="Nudix"/>
    <property type="match status" value="1"/>
</dbReference>
<dbReference type="PANTHER" id="PTHR10885">
    <property type="entry name" value="ISOPENTENYL-DIPHOSPHATE DELTA-ISOMERASE"/>
    <property type="match status" value="1"/>
</dbReference>
<feature type="binding site" evidence="10">
    <location>
        <position position="116"/>
    </location>
    <ligand>
        <name>Mn(2+)</name>
        <dbReference type="ChEBI" id="CHEBI:29035"/>
    </ligand>
</feature>
<comment type="similarity">
    <text evidence="2 10">Belongs to the IPP isomerase type 1 family.</text>
</comment>
<dbReference type="CDD" id="cd02885">
    <property type="entry name" value="NUDIX_IPP_Isomerase"/>
    <property type="match status" value="1"/>
</dbReference>
<dbReference type="EMBL" id="JBHRSE010000083">
    <property type="protein sequence ID" value="MFC3024602.1"/>
    <property type="molecule type" value="Genomic_DNA"/>
</dbReference>
<dbReference type="GO" id="GO:0004452">
    <property type="term" value="F:isopentenyl-diphosphate delta-isomerase activity"/>
    <property type="evidence" value="ECO:0007669"/>
    <property type="project" value="UniProtKB-EC"/>
</dbReference>
<feature type="binding site" evidence="10">
    <location>
        <position position="71"/>
    </location>
    <ligand>
        <name>Mn(2+)</name>
        <dbReference type="ChEBI" id="CHEBI:29035"/>
    </ligand>
</feature>
<dbReference type="EC" id="5.3.3.2" evidence="3 10"/>
<evidence type="ECO:0000256" key="9">
    <source>
        <dbReference type="ARBA" id="ARBA00023235"/>
    </source>
</evidence>
<keyword evidence="7 10" id="KW-0464">Manganese</keyword>
<evidence type="ECO:0000256" key="2">
    <source>
        <dbReference type="ARBA" id="ARBA00007579"/>
    </source>
</evidence>
<dbReference type="Proteomes" id="UP001595384">
    <property type="component" value="Unassembled WGS sequence"/>
</dbReference>
<keyword evidence="8 10" id="KW-0414">Isoprene biosynthesis</keyword>
<dbReference type="Gene3D" id="3.90.79.10">
    <property type="entry name" value="Nucleoside Triphosphate Pyrophosphohydrolase"/>
    <property type="match status" value="1"/>
</dbReference>
<comment type="caution">
    <text evidence="12">The sequence shown here is derived from an EMBL/GenBank/DDBJ whole genome shotgun (WGS) entry which is preliminary data.</text>
</comment>
<dbReference type="HAMAP" id="MF_00202">
    <property type="entry name" value="Idi"/>
    <property type="match status" value="1"/>
</dbReference>
<evidence type="ECO:0000259" key="11">
    <source>
        <dbReference type="PROSITE" id="PS51462"/>
    </source>
</evidence>
<dbReference type="RefSeq" id="WP_123014195.1">
    <property type="nucleotide sequence ID" value="NZ_AP024912.1"/>
</dbReference>
<keyword evidence="5 10" id="KW-0479">Metal-binding</keyword>
<keyword evidence="9 10" id="KW-0413">Isomerase</keyword>
<evidence type="ECO:0000256" key="3">
    <source>
        <dbReference type="ARBA" id="ARBA00012057"/>
    </source>
</evidence>
<feature type="domain" description="Nudix hydrolase" evidence="11">
    <location>
        <begin position="32"/>
        <end position="166"/>
    </location>
</feature>
<dbReference type="InterPro" id="IPR011876">
    <property type="entry name" value="IsopentenylPP_isomerase_typ1"/>
</dbReference>
<feature type="active site" evidence="10">
    <location>
        <position position="69"/>
    </location>
</feature>
<name>A0ABV7C964_9VIBR</name>
<evidence type="ECO:0000256" key="8">
    <source>
        <dbReference type="ARBA" id="ARBA00023229"/>
    </source>
</evidence>
<gene>
    <name evidence="10 12" type="primary">idi</name>
    <name evidence="12" type="ORF">ACFODT_12275</name>
</gene>
<feature type="binding site" evidence="10">
    <location>
        <position position="118"/>
    </location>
    <ligand>
        <name>Mn(2+)</name>
        <dbReference type="ChEBI" id="CHEBI:29035"/>
    </ligand>
</feature>
<dbReference type="PANTHER" id="PTHR10885:SF0">
    <property type="entry name" value="ISOPENTENYL-DIPHOSPHATE DELTA-ISOMERASE"/>
    <property type="match status" value="1"/>
</dbReference>
<protein>
    <recommendedName>
        <fullName evidence="3 10">Isopentenyl-diphosphate Delta-isomerase</fullName>
        <shortName evidence="10">IPP isomerase</shortName>
        <ecNumber evidence="3 10">5.3.3.2</ecNumber>
    </recommendedName>
    <alternativeName>
        <fullName evidence="10">IPP:DMAPP isomerase</fullName>
    </alternativeName>
    <alternativeName>
        <fullName evidence="10">Isopentenyl pyrophosphate isomerase</fullName>
    </alternativeName>
</protein>
<comment type="subcellular location">
    <subcellularLocation>
        <location evidence="10">Cytoplasm</location>
    </subcellularLocation>
</comment>
<dbReference type="PROSITE" id="PS51462">
    <property type="entry name" value="NUDIX"/>
    <property type="match status" value="1"/>
</dbReference>
<feature type="binding site" evidence="10">
    <location>
        <position position="27"/>
    </location>
    <ligand>
        <name>Mn(2+)</name>
        <dbReference type="ChEBI" id="CHEBI:29035"/>
    </ligand>
</feature>
<comment type="catalytic activity">
    <reaction evidence="10">
        <text>isopentenyl diphosphate = dimethylallyl diphosphate</text>
        <dbReference type="Rhea" id="RHEA:23284"/>
        <dbReference type="ChEBI" id="CHEBI:57623"/>
        <dbReference type="ChEBI" id="CHEBI:128769"/>
        <dbReference type="EC" id="5.3.3.2"/>
    </reaction>
</comment>
<evidence type="ECO:0000256" key="6">
    <source>
        <dbReference type="ARBA" id="ARBA00022842"/>
    </source>
</evidence>
<evidence type="ECO:0000313" key="12">
    <source>
        <dbReference type="EMBL" id="MFC3024602.1"/>
    </source>
</evidence>
<accession>A0ABV7C964</accession>